<sequence>MRMAINTPEDSTVNERFIKLVEETPILWNLHMPMYRNREMKEQKWAEVGAPFNLSGSEAYKKFVALREKYKREQKLRDSKGLSQTECWRLYDKFKFLDTVSFSRDRRWNKPKLVIQQRQHGSFPMASLAGHNFVSMIKSEFPEIQSNSTATSPSYHMSGEPSENESNGGEPFQDNSEYFNDSMTHGGTSEGADGAEFGERSESIPDVAPPPQSGPSQEQQFLNRLELKTNAILDEHRDRRKDSWARCETLGHRVAQTMFALEENDPDLALRFDIIMSEAITSIKKDQLQRLMARQQQGEEHRRQMELQMRLQQQQSDRTGPASI</sequence>
<dbReference type="HOGENOM" id="CLU_861231_0_0_1"/>
<dbReference type="eggNOG" id="ENOG502SDRG">
    <property type="taxonomic scope" value="Eukaryota"/>
</dbReference>
<dbReference type="InterPro" id="IPR006578">
    <property type="entry name" value="MADF-dom"/>
</dbReference>
<dbReference type="PANTHER" id="PTHR12243:SF67">
    <property type="entry name" value="COREPRESSOR OF PANGOLIN, ISOFORM A-RELATED"/>
    <property type="match status" value="1"/>
</dbReference>
<dbReference type="InterPro" id="IPR039353">
    <property type="entry name" value="TF_Adf1"/>
</dbReference>
<feature type="region of interest" description="Disordered" evidence="1">
    <location>
        <begin position="145"/>
        <end position="218"/>
    </location>
</feature>
<feature type="compositionally biased region" description="Low complexity" evidence="1">
    <location>
        <begin position="158"/>
        <end position="171"/>
    </location>
</feature>
<reference evidence="3" key="1">
    <citation type="submission" date="2007-03" db="EMBL/GenBank/DDBJ databases">
        <title>Annotation of Culex pipiens quinquefasciatus.</title>
        <authorList>
            <consortium name="The Broad Institute Genome Sequencing Platform"/>
            <person name="Atkinson P.W."/>
            <person name="Hemingway J."/>
            <person name="Christensen B.M."/>
            <person name="Higgs S."/>
            <person name="Kodira C."/>
            <person name="Hannick L."/>
            <person name="Megy K."/>
            <person name="O'Leary S."/>
            <person name="Pearson M."/>
            <person name="Haas B.J."/>
            <person name="Mauceli E."/>
            <person name="Wortman J.R."/>
            <person name="Lee N.H."/>
            <person name="Guigo R."/>
            <person name="Stanke M."/>
            <person name="Alvarado L."/>
            <person name="Amedeo P."/>
            <person name="Antoine C.H."/>
            <person name="Arensburger P."/>
            <person name="Bidwell S.L."/>
            <person name="Crawford M."/>
            <person name="Camaro F."/>
            <person name="Devon K."/>
            <person name="Engels R."/>
            <person name="Hammond M."/>
            <person name="Howarth C."/>
            <person name="Koehrsen M."/>
            <person name="Lawson D."/>
            <person name="Montgomery P."/>
            <person name="Nene V."/>
            <person name="Nusbaum C."/>
            <person name="Puiu D."/>
            <person name="Romero-Severson J."/>
            <person name="Severson D.W."/>
            <person name="Shumway M."/>
            <person name="Sisk P."/>
            <person name="Stolte C."/>
            <person name="Zeng Q."/>
            <person name="Eisenstadt E."/>
            <person name="Fraser-Liggett C."/>
            <person name="Strausberg R."/>
            <person name="Galagan J."/>
            <person name="Birren B."/>
            <person name="Collins F.H."/>
        </authorList>
    </citation>
    <scope>NUCLEOTIDE SEQUENCE [LARGE SCALE GENOMIC DNA]</scope>
    <source>
        <strain evidence="3">JHB</strain>
    </source>
</reference>
<feature type="region of interest" description="Disordered" evidence="1">
    <location>
        <begin position="296"/>
        <end position="324"/>
    </location>
</feature>
<feature type="compositionally biased region" description="Polar residues" evidence="1">
    <location>
        <begin position="145"/>
        <end position="155"/>
    </location>
</feature>
<evidence type="ECO:0000313" key="3">
    <source>
        <dbReference type="EMBL" id="EDS33885.1"/>
    </source>
</evidence>
<dbReference type="SMART" id="SM00595">
    <property type="entry name" value="MADF"/>
    <property type="match status" value="1"/>
</dbReference>
<dbReference type="PROSITE" id="PS51029">
    <property type="entry name" value="MADF"/>
    <property type="match status" value="1"/>
</dbReference>
<name>B0W4P0_CULQU</name>
<feature type="compositionally biased region" description="Low complexity" evidence="1">
    <location>
        <begin position="306"/>
        <end position="315"/>
    </location>
</feature>
<evidence type="ECO:0000256" key="1">
    <source>
        <dbReference type="SAM" id="MobiDB-lite"/>
    </source>
</evidence>
<organism>
    <name type="scientific">Culex quinquefasciatus</name>
    <name type="common">Southern house mosquito</name>
    <name type="synonym">Culex pungens</name>
    <dbReference type="NCBI Taxonomy" id="7176"/>
    <lineage>
        <taxon>Eukaryota</taxon>
        <taxon>Metazoa</taxon>
        <taxon>Ecdysozoa</taxon>
        <taxon>Arthropoda</taxon>
        <taxon>Hexapoda</taxon>
        <taxon>Insecta</taxon>
        <taxon>Pterygota</taxon>
        <taxon>Neoptera</taxon>
        <taxon>Endopterygota</taxon>
        <taxon>Diptera</taxon>
        <taxon>Nematocera</taxon>
        <taxon>Culicoidea</taxon>
        <taxon>Culicidae</taxon>
        <taxon>Culicinae</taxon>
        <taxon>Culicini</taxon>
        <taxon>Culex</taxon>
        <taxon>Culex</taxon>
    </lineage>
</organism>
<accession>B0W4P0</accession>
<dbReference type="PhylomeDB" id="B0W4P0"/>
<dbReference type="VEuPathDB" id="VectorBase:CPIJ001897"/>
<feature type="compositionally biased region" description="Polar residues" evidence="1">
    <location>
        <begin position="173"/>
        <end position="187"/>
    </location>
</feature>
<dbReference type="KEGG" id="cqu:CpipJ_CPIJ001897"/>
<proteinExistence type="predicted"/>
<dbReference type="AlphaFoldDB" id="B0W4P0"/>
<dbReference type="Pfam" id="PF10545">
    <property type="entry name" value="MADF_DNA_bdg"/>
    <property type="match status" value="1"/>
</dbReference>
<protein>
    <recommendedName>
        <fullName evidence="2">MADF domain-containing protein</fullName>
    </recommendedName>
</protein>
<dbReference type="OMA" id="MRMAINT"/>
<gene>
    <name evidence="3" type="ORF">CpipJ_CPIJ001897</name>
</gene>
<dbReference type="EMBL" id="DS231838">
    <property type="protein sequence ID" value="EDS33885.1"/>
    <property type="molecule type" value="Genomic_DNA"/>
</dbReference>
<evidence type="ECO:0000259" key="2">
    <source>
        <dbReference type="PROSITE" id="PS51029"/>
    </source>
</evidence>
<dbReference type="InParanoid" id="B0W4P0"/>
<dbReference type="PANTHER" id="PTHR12243">
    <property type="entry name" value="MADF DOMAIN TRANSCRIPTION FACTOR"/>
    <property type="match status" value="1"/>
</dbReference>
<dbReference type="OrthoDB" id="7761113at2759"/>
<feature type="domain" description="MADF" evidence="2">
    <location>
        <begin position="16"/>
        <end position="102"/>
    </location>
</feature>
<dbReference type="VEuPathDB" id="VectorBase:CQUJHB000090"/>